<evidence type="ECO:0000313" key="3">
    <source>
        <dbReference type="EMBL" id="KZM96772.1"/>
    </source>
</evidence>
<dbReference type="AlphaFoldDB" id="A0A162A695"/>
<comment type="caution">
    <text evidence="3">The sequence shown here is derived from an EMBL/GenBank/DDBJ whole genome shotgun (WGS) entry which is preliminary data.</text>
</comment>
<gene>
    <name evidence="3" type="ORF">DCAR_015866</name>
</gene>
<reference evidence="3" key="1">
    <citation type="journal article" date="2016" name="Nat. Genet.">
        <title>A high-quality carrot genome assembly provides new insights into carotenoid accumulation and asterid genome evolution.</title>
        <authorList>
            <person name="Iorizzo M."/>
            <person name="Ellison S."/>
            <person name="Senalik D."/>
            <person name="Zeng P."/>
            <person name="Satapoomin P."/>
            <person name="Huang J."/>
            <person name="Bowman M."/>
            <person name="Iovene M."/>
            <person name="Sanseverino W."/>
            <person name="Cavagnaro P."/>
            <person name="Yildiz M."/>
            <person name="Macko-Podgorni A."/>
            <person name="Moranska E."/>
            <person name="Grzebelus E."/>
            <person name="Grzebelus D."/>
            <person name="Ashrafi H."/>
            <person name="Zheng Z."/>
            <person name="Cheng S."/>
            <person name="Spooner D."/>
            <person name="Van Deynze A."/>
            <person name="Simon P."/>
        </authorList>
    </citation>
    <scope>NUCLEOTIDE SEQUENCE [LARGE SCALE GENOMIC DNA]</scope>
    <source>
        <tissue evidence="3">Leaf</tissue>
    </source>
</reference>
<evidence type="ECO:0000256" key="1">
    <source>
        <dbReference type="SAM" id="Coils"/>
    </source>
</evidence>
<feature type="region of interest" description="Disordered" evidence="2">
    <location>
        <begin position="1"/>
        <end position="29"/>
    </location>
</feature>
<sequence>MHMHKNITSAPNHQSSRHTHTQNAKPTVNAPKSVLVDPFNLSKLDNMLLNVQPGMMIYVPQNGVVHNMFLSAKWENMIFYRGQNYFVHLIGEFYGNMVVQKGIDDVLKISTVVHNKNMLVDVNTLNRCLKLGSQVPFQPCINIYEKFVFDKKEFELFVGYFCDSDVPLGLRDKNCAIEYHHFTPLYQQLAIIIRSNLLPKPKNTQFFDYVDLKVMFQLATNQVEFNINYVILINMIMAFEVEYLPYDLVKPQVSLKDCKPLNVTPVCITPDVMIIGSKQAENKTNADFEKLRVEVENLKEMNLGILTRLDQLESKTKDDSTVGNVEGIDDKMDRLFNEDMVTELGGNDKTEAAVLPSLNDLADDLGFVAVEEPEKA</sequence>
<protein>
    <submittedName>
        <fullName evidence="3">Uncharacterized protein</fullName>
    </submittedName>
</protein>
<evidence type="ECO:0000256" key="2">
    <source>
        <dbReference type="SAM" id="MobiDB-lite"/>
    </source>
</evidence>
<keyword evidence="1" id="KW-0175">Coiled coil</keyword>
<name>A0A162A695_DAUCS</name>
<organism evidence="3">
    <name type="scientific">Daucus carota subsp. sativus</name>
    <name type="common">Carrot</name>
    <dbReference type="NCBI Taxonomy" id="79200"/>
    <lineage>
        <taxon>Eukaryota</taxon>
        <taxon>Viridiplantae</taxon>
        <taxon>Streptophyta</taxon>
        <taxon>Embryophyta</taxon>
        <taxon>Tracheophyta</taxon>
        <taxon>Spermatophyta</taxon>
        <taxon>Magnoliopsida</taxon>
        <taxon>eudicotyledons</taxon>
        <taxon>Gunneridae</taxon>
        <taxon>Pentapetalae</taxon>
        <taxon>asterids</taxon>
        <taxon>campanulids</taxon>
        <taxon>Apiales</taxon>
        <taxon>Apiaceae</taxon>
        <taxon>Apioideae</taxon>
        <taxon>Scandiceae</taxon>
        <taxon>Daucinae</taxon>
        <taxon>Daucus</taxon>
        <taxon>Daucus sect. Daucus</taxon>
    </lineage>
</organism>
<dbReference type="EMBL" id="LNRQ01000004">
    <property type="protein sequence ID" value="KZM96772.1"/>
    <property type="molecule type" value="Genomic_DNA"/>
</dbReference>
<proteinExistence type="predicted"/>
<feature type="coiled-coil region" evidence="1">
    <location>
        <begin position="281"/>
        <end position="315"/>
    </location>
</feature>
<accession>A0A162A695</accession>
<dbReference type="Gramene" id="KZM96772">
    <property type="protein sequence ID" value="KZM96772"/>
    <property type="gene ID" value="DCAR_015866"/>
</dbReference>
<feature type="compositionally biased region" description="Polar residues" evidence="2">
    <location>
        <begin position="1"/>
        <end position="14"/>
    </location>
</feature>